<name>A0A1H8AFZ4_9HYPH</name>
<dbReference type="AlphaFoldDB" id="A0A1H8AFZ4"/>
<reference evidence="9" key="1">
    <citation type="submission" date="2016-10" db="EMBL/GenBank/DDBJ databases">
        <authorList>
            <person name="Varghese N."/>
            <person name="Submissions S."/>
        </authorList>
    </citation>
    <scope>NUCLEOTIDE SEQUENCE [LARGE SCALE GENOMIC DNA]</scope>
    <source>
        <strain evidence="9">LMG 26383,CCUG 61248,R- 45681</strain>
    </source>
</reference>
<keyword evidence="9" id="KW-1185">Reference proteome</keyword>
<dbReference type="PROSITE" id="PS00092">
    <property type="entry name" value="N6_MTASE"/>
    <property type="match status" value="1"/>
</dbReference>
<dbReference type="GO" id="GO:0032259">
    <property type="term" value="P:methylation"/>
    <property type="evidence" value="ECO:0007669"/>
    <property type="project" value="UniProtKB-KW"/>
</dbReference>
<protein>
    <recommendedName>
        <fullName evidence="5">Methyltransferase</fullName>
        <ecNumber evidence="5">2.1.1.-</ecNumber>
    </recommendedName>
</protein>
<dbReference type="InterPro" id="IPR029063">
    <property type="entry name" value="SAM-dependent_MTases_sf"/>
</dbReference>
<feature type="region of interest" description="Disordered" evidence="6">
    <location>
        <begin position="226"/>
        <end position="245"/>
    </location>
</feature>
<dbReference type="RefSeq" id="WP_091843534.1">
    <property type="nucleotide sequence ID" value="NZ_FOAN01000019.1"/>
</dbReference>
<dbReference type="OrthoDB" id="9773571at2"/>
<feature type="domain" description="DNA methylase N-4/N-6" evidence="7">
    <location>
        <begin position="144"/>
        <end position="210"/>
    </location>
</feature>
<feature type="compositionally biased region" description="Low complexity" evidence="6">
    <location>
        <begin position="226"/>
        <end position="236"/>
    </location>
</feature>
<dbReference type="InterPro" id="IPR002052">
    <property type="entry name" value="DNA_methylase_N6_adenine_CS"/>
</dbReference>
<dbReference type="PANTHER" id="PTHR13370:SF3">
    <property type="entry name" value="TRNA (GUANINE(10)-N2)-METHYLTRANSFERASE HOMOLOG"/>
    <property type="match status" value="1"/>
</dbReference>
<dbReference type="GO" id="GO:0009007">
    <property type="term" value="F:site-specific DNA-methyltransferase (adenine-specific) activity"/>
    <property type="evidence" value="ECO:0007669"/>
    <property type="project" value="UniProtKB-EC"/>
</dbReference>
<dbReference type="SUPFAM" id="SSF53335">
    <property type="entry name" value="S-adenosyl-L-methionine-dependent methyltransferases"/>
    <property type="match status" value="1"/>
</dbReference>
<dbReference type="Proteomes" id="UP000199664">
    <property type="component" value="Unassembled WGS sequence"/>
</dbReference>
<dbReference type="EMBL" id="FOAN01000019">
    <property type="protein sequence ID" value="SEM69406.1"/>
    <property type="molecule type" value="Genomic_DNA"/>
</dbReference>
<evidence type="ECO:0000256" key="1">
    <source>
        <dbReference type="ARBA" id="ARBA00006594"/>
    </source>
</evidence>
<dbReference type="PANTHER" id="PTHR13370">
    <property type="entry name" value="RNA METHYLASE-RELATED"/>
    <property type="match status" value="1"/>
</dbReference>
<proteinExistence type="inferred from homology"/>
<dbReference type="InterPro" id="IPR002941">
    <property type="entry name" value="DNA_methylase_N4/N6"/>
</dbReference>
<comment type="similarity">
    <text evidence="1 5">Belongs to the N(4)/N(6)-methyltransferase family.</text>
</comment>
<evidence type="ECO:0000313" key="9">
    <source>
        <dbReference type="Proteomes" id="UP000199664"/>
    </source>
</evidence>
<evidence type="ECO:0000259" key="7">
    <source>
        <dbReference type="Pfam" id="PF01555"/>
    </source>
</evidence>
<dbReference type="STRING" id="1036779.SAMN04515666_11938"/>
<evidence type="ECO:0000256" key="2">
    <source>
        <dbReference type="ARBA" id="ARBA00022603"/>
    </source>
</evidence>
<accession>A0A1H8AFZ4</accession>
<keyword evidence="2 8" id="KW-0489">Methyltransferase</keyword>
<dbReference type="GO" id="GO:0003677">
    <property type="term" value="F:DNA binding"/>
    <property type="evidence" value="ECO:0007669"/>
    <property type="project" value="InterPro"/>
</dbReference>
<organism evidence="8 9">
    <name type="scientific">Bosea lupini</name>
    <dbReference type="NCBI Taxonomy" id="1036779"/>
    <lineage>
        <taxon>Bacteria</taxon>
        <taxon>Pseudomonadati</taxon>
        <taxon>Pseudomonadota</taxon>
        <taxon>Alphaproteobacteria</taxon>
        <taxon>Hyphomicrobiales</taxon>
        <taxon>Boseaceae</taxon>
        <taxon>Bosea</taxon>
    </lineage>
</organism>
<dbReference type="Pfam" id="PF01555">
    <property type="entry name" value="N6_N4_Mtase"/>
    <property type="match status" value="1"/>
</dbReference>
<dbReference type="InterPro" id="IPR001091">
    <property type="entry name" value="RM_Methyltransferase"/>
</dbReference>
<evidence type="ECO:0000256" key="5">
    <source>
        <dbReference type="RuleBase" id="RU362026"/>
    </source>
</evidence>
<evidence type="ECO:0000256" key="4">
    <source>
        <dbReference type="ARBA" id="ARBA00047942"/>
    </source>
</evidence>
<evidence type="ECO:0000256" key="3">
    <source>
        <dbReference type="ARBA" id="ARBA00022679"/>
    </source>
</evidence>
<dbReference type="GO" id="GO:0005737">
    <property type="term" value="C:cytoplasm"/>
    <property type="evidence" value="ECO:0007669"/>
    <property type="project" value="TreeGrafter"/>
</dbReference>
<evidence type="ECO:0000256" key="6">
    <source>
        <dbReference type="SAM" id="MobiDB-lite"/>
    </source>
</evidence>
<dbReference type="Gene3D" id="3.40.50.150">
    <property type="entry name" value="Vaccinia Virus protein VP39"/>
    <property type="match status" value="2"/>
</dbReference>
<comment type="catalytic activity">
    <reaction evidence="4">
        <text>a 2'-deoxyadenosine in DNA + S-adenosyl-L-methionine = an N(6)-methyl-2'-deoxyadenosine in DNA + S-adenosyl-L-homocysteine + H(+)</text>
        <dbReference type="Rhea" id="RHEA:15197"/>
        <dbReference type="Rhea" id="RHEA-COMP:12418"/>
        <dbReference type="Rhea" id="RHEA-COMP:12419"/>
        <dbReference type="ChEBI" id="CHEBI:15378"/>
        <dbReference type="ChEBI" id="CHEBI:57856"/>
        <dbReference type="ChEBI" id="CHEBI:59789"/>
        <dbReference type="ChEBI" id="CHEBI:90615"/>
        <dbReference type="ChEBI" id="CHEBI:90616"/>
        <dbReference type="EC" id="2.1.1.72"/>
    </reaction>
</comment>
<evidence type="ECO:0000313" key="8">
    <source>
        <dbReference type="EMBL" id="SEM69406.1"/>
    </source>
</evidence>
<sequence>MSWRTEQLSDSVTLHCGDCREILPTLGKIDAVVSDPPYGMAWDTDSTRFTGGNRKRPDEGRADFGAITADAEPFDPKRWLAFPEVILWGANHFGARLPVGSTLVWIKKSVRAFGTFLSDAEIGWQKGGHGVYCKYVEFQGGLARKAENDGVQAAHPTQKPIDLMLWCVQRTKGRTILDPYMGSGTTGIACARLGRRFIGIVIEPKYFDTACRRLEIEAKQERLFAQAPAAPEPAQQMPLGLGGEA</sequence>
<keyword evidence="3" id="KW-0808">Transferase</keyword>
<dbReference type="PRINTS" id="PR00508">
    <property type="entry name" value="S21N4MTFRASE"/>
</dbReference>
<dbReference type="EC" id="2.1.1.-" evidence="5"/>
<dbReference type="GO" id="GO:0008170">
    <property type="term" value="F:N-methyltransferase activity"/>
    <property type="evidence" value="ECO:0007669"/>
    <property type="project" value="InterPro"/>
</dbReference>
<gene>
    <name evidence="8" type="ORF">SAMN04515666_11938</name>
</gene>